<dbReference type="InterPro" id="IPR030395">
    <property type="entry name" value="GP_PDE_dom"/>
</dbReference>
<evidence type="ECO:0000313" key="4">
    <source>
        <dbReference type="Proteomes" id="UP000221024"/>
    </source>
</evidence>
<dbReference type="SUPFAM" id="SSF51695">
    <property type="entry name" value="PLC-like phosphodiesterases"/>
    <property type="match status" value="1"/>
</dbReference>
<dbReference type="PANTHER" id="PTHR46211:SF14">
    <property type="entry name" value="GLYCEROPHOSPHODIESTER PHOSPHODIESTERASE"/>
    <property type="match status" value="1"/>
</dbReference>
<evidence type="ECO:0000256" key="1">
    <source>
        <dbReference type="SAM" id="MobiDB-lite"/>
    </source>
</evidence>
<organism evidence="3 4">
    <name type="scientific">Longimonas halophila</name>
    <dbReference type="NCBI Taxonomy" id="1469170"/>
    <lineage>
        <taxon>Bacteria</taxon>
        <taxon>Pseudomonadati</taxon>
        <taxon>Rhodothermota</taxon>
        <taxon>Rhodothermia</taxon>
        <taxon>Rhodothermales</taxon>
        <taxon>Salisaetaceae</taxon>
        <taxon>Longimonas</taxon>
    </lineage>
</organism>
<evidence type="ECO:0000259" key="2">
    <source>
        <dbReference type="PROSITE" id="PS51704"/>
    </source>
</evidence>
<reference evidence="3 4" key="1">
    <citation type="submission" date="2017-10" db="EMBL/GenBank/DDBJ databases">
        <title>Draft genome of Longimonas halophila.</title>
        <authorList>
            <person name="Goh K.M."/>
            <person name="Shamsir M.S."/>
            <person name="Lim S.W."/>
        </authorList>
    </citation>
    <scope>NUCLEOTIDE SEQUENCE [LARGE SCALE GENOMIC DNA]</scope>
    <source>
        <strain evidence="3 4">KCTC 42399</strain>
    </source>
</reference>
<dbReference type="CDD" id="cd08567">
    <property type="entry name" value="GDPD_SpGDE_like"/>
    <property type="match status" value="1"/>
</dbReference>
<feature type="region of interest" description="Disordered" evidence="1">
    <location>
        <begin position="1"/>
        <end position="49"/>
    </location>
</feature>
<protein>
    <submittedName>
        <fullName evidence="3">Glycerophosphodiester phosphodiesterase</fullName>
    </submittedName>
</protein>
<dbReference type="InterPro" id="IPR017946">
    <property type="entry name" value="PLC-like_Pdiesterase_TIM-brl"/>
</dbReference>
<dbReference type="EMBL" id="PDEP01000005">
    <property type="protein sequence ID" value="PEN07714.1"/>
    <property type="molecule type" value="Genomic_DNA"/>
</dbReference>
<dbReference type="Pfam" id="PF03009">
    <property type="entry name" value="GDPD"/>
    <property type="match status" value="1"/>
</dbReference>
<gene>
    <name evidence="3" type="ORF">CRI93_06950</name>
</gene>
<comment type="caution">
    <text evidence="3">The sequence shown here is derived from an EMBL/GenBank/DDBJ whole genome shotgun (WGS) entry which is preliminary data.</text>
</comment>
<proteinExistence type="predicted"/>
<evidence type="ECO:0000313" key="3">
    <source>
        <dbReference type="EMBL" id="PEN07714.1"/>
    </source>
</evidence>
<keyword evidence="4" id="KW-1185">Reference proteome</keyword>
<dbReference type="Gene3D" id="3.20.20.190">
    <property type="entry name" value="Phosphatidylinositol (PI) phosphodiesterase"/>
    <property type="match status" value="1"/>
</dbReference>
<dbReference type="OrthoDB" id="384721at2"/>
<dbReference type="AlphaFoldDB" id="A0A2H3NMG0"/>
<name>A0A2H3NMG0_9BACT</name>
<dbReference type="GO" id="GO:0006629">
    <property type="term" value="P:lipid metabolic process"/>
    <property type="evidence" value="ECO:0007669"/>
    <property type="project" value="InterPro"/>
</dbReference>
<dbReference type="PANTHER" id="PTHR46211">
    <property type="entry name" value="GLYCEROPHOSPHORYL DIESTER PHOSPHODIESTERASE"/>
    <property type="match status" value="1"/>
</dbReference>
<dbReference type="Proteomes" id="UP000221024">
    <property type="component" value="Unassembled WGS sequence"/>
</dbReference>
<feature type="domain" description="GP-PDE" evidence="2">
    <location>
        <begin position="36"/>
        <end position="307"/>
    </location>
</feature>
<accession>A0A2H3NMG0</accession>
<dbReference type="PROSITE" id="PS51704">
    <property type="entry name" value="GP_PDE"/>
    <property type="match status" value="1"/>
</dbReference>
<dbReference type="GO" id="GO:0008081">
    <property type="term" value="F:phosphoric diester hydrolase activity"/>
    <property type="evidence" value="ECO:0007669"/>
    <property type="project" value="InterPro"/>
</dbReference>
<sequence>MLGTAALHIPNVPAAMPDTGSSAPHRPDTVRTPAGLDVQGHRGARGRRPENTWPAFQYALEQGVPTLELDVVISADGQVVVSHEPWMNAAICTAPDGTPIPEGTAQQHNLYRMTYEEIAAYDCGQRQHPAFPEQEPEPAAKPLLHDVIARAEAFVQDTGREPVFYNIETKSRPAWEGRFHPSPDVFAQHLIDVIEDAEVSPRTTVQSFDPRTLRYTREAVPGLRLALLVAQEGDAGLAENLTTLGFVPHIYSPDYQLVDAALVTAAHTRGMQVIPWTVNDLTVMRRLVNWGGDGFITDYPDRAMRLRSE</sequence>